<dbReference type="GO" id="GO:0047617">
    <property type="term" value="F:fatty acyl-CoA hydrolase activity"/>
    <property type="evidence" value="ECO:0007669"/>
    <property type="project" value="TreeGrafter"/>
</dbReference>
<dbReference type="PANTHER" id="PTHR31793:SF27">
    <property type="entry name" value="NOVEL THIOESTERASE SUPERFAMILY DOMAIN AND SAPOSIN A-TYPE DOMAIN CONTAINING PROTEIN (0610012H03RIK)"/>
    <property type="match status" value="1"/>
</dbReference>
<dbReference type="InterPro" id="IPR050563">
    <property type="entry name" value="4-hydroxybenzoyl-CoA_TE"/>
</dbReference>
<evidence type="ECO:0000256" key="2">
    <source>
        <dbReference type="ARBA" id="ARBA00022801"/>
    </source>
</evidence>
<evidence type="ECO:0000313" key="3">
    <source>
        <dbReference type="EMBL" id="ENV12736.1"/>
    </source>
</evidence>
<gene>
    <name evidence="3" type="ORF">F965_02102</name>
</gene>
<evidence type="ECO:0000313" key="4">
    <source>
        <dbReference type="Proteomes" id="UP000018438"/>
    </source>
</evidence>
<dbReference type="Proteomes" id="UP000018438">
    <property type="component" value="Unassembled WGS sequence"/>
</dbReference>
<protein>
    <recommendedName>
        <fullName evidence="5">Thioesterase domain-containing protein</fullName>
    </recommendedName>
</protein>
<dbReference type="RefSeq" id="WP_004815666.1">
    <property type="nucleotide sequence ID" value="NZ_KB849452.1"/>
</dbReference>
<dbReference type="Gene3D" id="3.10.129.10">
    <property type="entry name" value="Hotdog Thioesterase"/>
    <property type="match status" value="1"/>
</dbReference>
<dbReference type="PATRIC" id="fig|1217675.3.peg.2028"/>
<dbReference type="SUPFAM" id="SSF54637">
    <property type="entry name" value="Thioesterase/thiol ester dehydrase-isomerase"/>
    <property type="match status" value="1"/>
</dbReference>
<evidence type="ECO:0000256" key="1">
    <source>
        <dbReference type="ARBA" id="ARBA00005953"/>
    </source>
</evidence>
<comment type="similarity">
    <text evidence="1">Belongs to the 4-hydroxybenzoyl-CoA thioesterase family.</text>
</comment>
<keyword evidence="4" id="KW-1185">Reference proteome</keyword>
<evidence type="ECO:0008006" key="5">
    <source>
        <dbReference type="Google" id="ProtNLM"/>
    </source>
</evidence>
<name>N8WL80_9GAMM</name>
<dbReference type="CDD" id="cd00586">
    <property type="entry name" value="4HBT"/>
    <property type="match status" value="1"/>
</dbReference>
<reference evidence="3 4" key="1">
    <citation type="submission" date="2013-02" db="EMBL/GenBank/DDBJ databases">
        <title>The Genome Sequence of Acinetobacter schindleri NIPH 900.</title>
        <authorList>
            <consortium name="The Broad Institute Genome Sequencing Platform"/>
            <consortium name="The Broad Institute Genome Sequencing Center for Infectious Disease"/>
            <person name="Cerqueira G."/>
            <person name="Feldgarden M."/>
            <person name="Courvalin P."/>
            <person name="Perichon B."/>
            <person name="Grillot-Courvalin C."/>
            <person name="Clermont D."/>
            <person name="Rocha E."/>
            <person name="Yoon E.-J."/>
            <person name="Nemec A."/>
            <person name="Walker B."/>
            <person name="Young S.K."/>
            <person name="Zeng Q."/>
            <person name="Gargeya S."/>
            <person name="Fitzgerald M."/>
            <person name="Haas B."/>
            <person name="Abouelleil A."/>
            <person name="Alvarado L."/>
            <person name="Arachchi H.M."/>
            <person name="Berlin A.M."/>
            <person name="Chapman S.B."/>
            <person name="Dewar J."/>
            <person name="Goldberg J."/>
            <person name="Griggs A."/>
            <person name="Gujja S."/>
            <person name="Hansen M."/>
            <person name="Howarth C."/>
            <person name="Imamovic A."/>
            <person name="Larimer J."/>
            <person name="McCowan C."/>
            <person name="Murphy C."/>
            <person name="Neiman D."/>
            <person name="Pearson M."/>
            <person name="Priest M."/>
            <person name="Roberts A."/>
            <person name="Saif S."/>
            <person name="Shea T."/>
            <person name="Sisk P."/>
            <person name="Sykes S."/>
            <person name="Wortman J."/>
            <person name="Nusbaum C."/>
            <person name="Birren B."/>
        </authorList>
    </citation>
    <scope>NUCLEOTIDE SEQUENCE [LARGE SCALE GENOMIC DNA]</scope>
    <source>
        <strain evidence="3 4">NIPH 900</strain>
    </source>
</reference>
<sequence length="149" mass="16663">MSKAPVKTREQYTFFLSIQTRWADNDLYGHVNNVTYYSYFDTAANALLIQHAGFDPRTSPNIGLVVNSCCQFNQELSYPEVIEVGVNIAKLGGSSLTYDLAIFKQGNDQAAAQGSFVHVFVDRHTRKSTPISNKMRDALCPFMHSSCEI</sequence>
<proteinExistence type="inferred from homology"/>
<organism evidence="3 4">
    <name type="scientific">Acinetobacter schindleri NIPH 900</name>
    <dbReference type="NCBI Taxonomy" id="1217675"/>
    <lineage>
        <taxon>Bacteria</taxon>
        <taxon>Pseudomonadati</taxon>
        <taxon>Pseudomonadota</taxon>
        <taxon>Gammaproteobacteria</taxon>
        <taxon>Moraxellales</taxon>
        <taxon>Moraxellaceae</taxon>
        <taxon>Acinetobacter</taxon>
    </lineage>
</organism>
<keyword evidence="2" id="KW-0378">Hydrolase</keyword>
<dbReference type="InterPro" id="IPR029069">
    <property type="entry name" value="HotDog_dom_sf"/>
</dbReference>
<dbReference type="Pfam" id="PF13279">
    <property type="entry name" value="4HBT_2"/>
    <property type="match status" value="1"/>
</dbReference>
<comment type="caution">
    <text evidence="3">The sequence shown here is derived from an EMBL/GenBank/DDBJ whole genome shotgun (WGS) entry which is preliminary data.</text>
</comment>
<dbReference type="PANTHER" id="PTHR31793">
    <property type="entry name" value="4-HYDROXYBENZOYL-COA THIOESTERASE FAMILY MEMBER"/>
    <property type="match status" value="1"/>
</dbReference>
<accession>N8WL80</accession>
<dbReference type="HOGENOM" id="CLU_101141_0_1_6"/>
<dbReference type="AlphaFoldDB" id="N8WL80"/>
<dbReference type="EMBL" id="APPI01000018">
    <property type="protein sequence ID" value="ENV12736.1"/>
    <property type="molecule type" value="Genomic_DNA"/>
</dbReference>